<gene>
    <name evidence="2" type="ORF">HLB23_39645</name>
</gene>
<dbReference type="RefSeq" id="WP_157553545.1">
    <property type="nucleotide sequence ID" value="NZ_JABELX010000030.1"/>
</dbReference>
<accession>A0A849CKX9</accession>
<evidence type="ECO:0000256" key="1">
    <source>
        <dbReference type="SAM" id="MobiDB-lite"/>
    </source>
</evidence>
<proteinExistence type="predicted"/>
<dbReference type="AlphaFoldDB" id="A0A849CKX9"/>
<comment type="caution">
    <text evidence="2">The sequence shown here is derived from an EMBL/GenBank/DDBJ whole genome shotgun (WGS) entry which is preliminary data.</text>
</comment>
<evidence type="ECO:0000313" key="2">
    <source>
        <dbReference type="EMBL" id="NNH75901.1"/>
    </source>
</evidence>
<keyword evidence="3" id="KW-1185">Reference proteome</keyword>
<evidence type="ECO:0000313" key="3">
    <source>
        <dbReference type="Proteomes" id="UP000586827"/>
    </source>
</evidence>
<organism evidence="2 3">
    <name type="scientific">Nocardia uniformis</name>
    <dbReference type="NCBI Taxonomy" id="53432"/>
    <lineage>
        <taxon>Bacteria</taxon>
        <taxon>Bacillati</taxon>
        <taxon>Actinomycetota</taxon>
        <taxon>Actinomycetes</taxon>
        <taxon>Mycobacteriales</taxon>
        <taxon>Nocardiaceae</taxon>
        <taxon>Nocardia</taxon>
    </lineage>
</organism>
<name>A0A849CKX9_9NOCA</name>
<dbReference type="Proteomes" id="UP000586827">
    <property type="component" value="Unassembled WGS sequence"/>
</dbReference>
<reference evidence="2 3" key="1">
    <citation type="submission" date="2020-05" db="EMBL/GenBank/DDBJ databases">
        <title>MicrobeNet Type strains.</title>
        <authorList>
            <person name="Nicholson A.C."/>
        </authorList>
    </citation>
    <scope>NUCLEOTIDE SEQUENCE [LARGE SCALE GENOMIC DNA]</scope>
    <source>
        <strain evidence="2 3">JCM 3224</strain>
    </source>
</reference>
<protein>
    <submittedName>
        <fullName evidence="2">Uncharacterized protein</fullName>
    </submittedName>
</protein>
<sequence length="144" mass="15310">MFSSPNSAMWRGTGDALVRSIGLRNAIETGRARIYGHQLSTFEQQALGWQAGQHQPDRVAAAIIARDRLITLVGSAAQVATPVRKTLAPNRLPTPAAAAAGRARGGGDASSADPHSWSLSAQTFVTIRRVCHMALANDRTFAVH</sequence>
<feature type="region of interest" description="Disordered" evidence="1">
    <location>
        <begin position="90"/>
        <end position="114"/>
    </location>
</feature>
<dbReference type="EMBL" id="JABELX010000030">
    <property type="protein sequence ID" value="NNH75901.1"/>
    <property type="molecule type" value="Genomic_DNA"/>
</dbReference>